<dbReference type="PANTHER" id="PTHR33377">
    <property type="entry name" value="OS10G0134700 PROTEIN-RELATED"/>
    <property type="match status" value="1"/>
</dbReference>
<reference evidence="7" key="1">
    <citation type="journal article" date="2012" name="Nat. Biotechnol.">
        <title>Reference genome sequence of the model plant Setaria.</title>
        <authorList>
            <person name="Bennetzen J.L."/>
            <person name="Schmutz J."/>
            <person name="Wang H."/>
            <person name="Percifield R."/>
            <person name="Hawkins J."/>
            <person name="Pontaroli A.C."/>
            <person name="Estep M."/>
            <person name="Feng L."/>
            <person name="Vaughn J.N."/>
            <person name="Grimwood J."/>
            <person name="Jenkins J."/>
            <person name="Barry K."/>
            <person name="Lindquist E."/>
            <person name="Hellsten U."/>
            <person name="Deshpande S."/>
            <person name="Wang X."/>
            <person name="Wu X."/>
            <person name="Mitros T."/>
            <person name="Triplett J."/>
            <person name="Yang X."/>
            <person name="Ye C.Y."/>
            <person name="Mauro-Herrera M."/>
            <person name="Wang L."/>
            <person name="Li P."/>
            <person name="Sharma M."/>
            <person name="Sharma R."/>
            <person name="Ronald P.C."/>
            <person name="Panaud O."/>
            <person name="Kellogg E.A."/>
            <person name="Brutnell T.P."/>
            <person name="Doust A.N."/>
            <person name="Tuskan G.A."/>
            <person name="Rokhsar D."/>
            <person name="Devos K.M."/>
        </authorList>
    </citation>
    <scope>NUCLEOTIDE SEQUENCE [LARGE SCALE GENOMIC DNA]</scope>
    <source>
        <strain evidence="7">Yugu1</strain>
    </source>
</reference>
<gene>
    <name evidence="7" type="ORF">SETIT_2G006300v2</name>
</gene>
<evidence type="ECO:0000256" key="2">
    <source>
        <dbReference type="ARBA" id="ARBA00022614"/>
    </source>
</evidence>
<dbReference type="GO" id="GO:0000166">
    <property type="term" value="F:nucleotide binding"/>
    <property type="evidence" value="ECO:0007669"/>
    <property type="project" value="UniProtKB-KW"/>
</dbReference>
<evidence type="ECO:0000256" key="1">
    <source>
        <dbReference type="ARBA" id="ARBA00008894"/>
    </source>
</evidence>
<dbReference type="AlphaFoldDB" id="A0A368PUQ1"/>
<proteinExistence type="inferred from homology"/>
<reference evidence="7" key="2">
    <citation type="submission" date="2015-07" db="EMBL/GenBank/DDBJ databases">
        <authorList>
            <person name="Noorani M."/>
        </authorList>
    </citation>
    <scope>NUCLEOTIDE SEQUENCE</scope>
    <source>
        <strain evidence="7">Yugu1</strain>
    </source>
</reference>
<protein>
    <recommendedName>
        <fullName evidence="6">Disease resistance N-terminal domain-containing protein</fullName>
    </recommendedName>
</protein>
<dbReference type="InterPro" id="IPR041118">
    <property type="entry name" value="Rx_N"/>
</dbReference>
<evidence type="ECO:0000313" key="7">
    <source>
        <dbReference type="EMBL" id="RCV09178.1"/>
    </source>
</evidence>
<sequence length="420" mass="48589">MDAVISAIIGELATRSLSQLIDKYLKPATSKEEGMQRLQWMLLRVRLTVEEAEGRCITNQAMLQQLNILRKVVYKGYYMLDTFRCHAPEEEKGKKGHGMKITIAGMSELLIFLRNYPPMFRQPYNTYLFVEKCMFGRQMEMERVINFLLNEESPVHCNFGVLPIVGPEKVGKTTLVEHMKGNDDFREEKQLKIRDGNKEVFLVIIELVGNIDEGAWRRLRSASQSTIPRGSKVIAYWYFFKALVFGSANPEEQPRLASIAMAIFDEYFDQDVYKAFAGPFIYLNKTAMGLKSSVNAQNWNRILACFKDNRRQNEPGFRKSLSDCRMNSDHIFLQRVVDSSQYCVVHNHDRIALVNEEAPKITLHDILDGTGSVRPHEKIDILVWESHLPPYHKYIYSCQILERDCKVTRKKQGEKRKISS</sequence>
<evidence type="ECO:0000256" key="5">
    <source>
        <dbReference type="ARBA" id="ARBA00022821"/>
    </source>
</evidence>
<evidence type="ECO:0000256" key="3">
    <source>
        <dbReference type="ARBA" id="ARBA00022737"/>
    </source>
</evidence>
<accession>A0A368PUQ1</accession>
<dbReference type="PANTHER" id="PTHR33377:SF20">
    <property type="entry name" value="RX N-TERMINAL DOMAIN-CONTAINING PROTEIN"/>
    <property type="match status" value="1"/>
</dbReference>
<name>A0A368PUQ1_SETIT</name>
<keyword evidence="4" id="KW-0547">Nucleotide-binding</keyword>
<dbReference type="Pfam" id="PF18052">
    <property type="entry name" value="Rx_N"/>
    <property type="match status" value="1"/>
</dbReference>
<evidence type="ECO:0000256" key="4">
    <source>
        <dbReference type="ARBA" id="ARBA00022741"/>
    </source>
</evidence>
<comment type="similarity">
    <text evidence="1">Belongs to the disease resistance NB-LRR family.</text>
</comment>
<dbReference type="GO" id="GO:0006952">
    <property type="term" value="P:defense response"/>
    <property type="evidence" value="ECO:0007669"/>
    <property type="project" value="UniProtKB-KW"/>
</dbReference>
<organism evidence="7">
    <name type="scientific">Setaria italica</name>
    <name type="common">Foxtail millet</name>
    <name type="synonym">Panicum italicum</name>
    <dbReference type="NCBI Taxonomy" id="4555"/>
    <lineage>
        <taxon>Eukaryota</taxon>
        <taxon>Viridiplantae</taxon>
        <taxon>Streptophyta</taxon>
        <taxon>Embryophyta</taxon>
        <taxon>Tracheophyta</taxon>
        <taxon>Spermatophyta</taxon>
        <taxon>Magnoliopsida</taxon>
        <taxon>Liliopsida</taxon>
        <taxon>Poales</taxon>
        <taxon>Poaceae</taxon>
        <taxon>PACMAD clade</taxon>
        <taxon>Panicoideae</taxon>
        <taxon>Panicodae</taxon>
        <taxon>Paniceae</taxon>
        <taxon>Cenchrinae</taxon>
        <taxon>Setaria</taxon>
    </lineage>
</organism>
<evidence type="ECO:0000259" key="6">
    <source>
        <dbReference type="Pfam" id="PF18052"/>
    </source>
</evidence>
<dbReference type="OrthoDB" id="652192at2759"/>
<keyword evidence="5" id="KW-0611">Plant defense</keyword>
<dbReference type="EMBL" id="CM003529">
    <property type="protein sequence ID" value="RCV09178.1"/>
    <property type="molecule type" value="Genomic_DNA"/>
</dbReference>
<keyword evidence="3" id="KW-0677">Repeat</keyword>
<keyword evidence="2" id="KW-0433">Leucine-rich repeat</keyword>
<feature type="domain" description="Disease resistance N-terminal" evidence="6">
    <location>
        <begin position="15"/>
        <end position="92"/>
    </location>
</feature>